<keyword evidence="8" id="KW-1185">Reference proteome</keyword>
<dbReference type="Proteomes" id="UP000223071">
    <property type="component" value="Unassembled WGS sequence"/>
</dbReference>
<dbReference type="Gene3D" id="3.40.50.12780">
    <property type="entry name" value="N-terminal domain of ligase-like"/>
    <property type="match status" value="1"/>
</dbReference>
<dbReference type="GO" id="GO:0006631">
    <property type="term" value="P:fatty acid metabolic process"/>
    <property type="evidence" value="ECO:0007669"/>
    <property type="project" value="UniProtKB-KW"/>
</dbReference>
<evidence type="ECO:0000256" key="3">
    <source>
        <dbReference type="ARBA" id="ARBA00022832"/>
    </source>
</evidence>
<dbReference type="Pfam" id="PF00501">
    <property type="entry name" value="AMP-binding"/>
    <property type="match status" value="1"/>
</dbReference>
<dbReference type="InterPro" id="IPR025110">
    <property type="entry name" value="AMP-bd_C"/>
</dbReference>
<feature type="domain" description="AMP-binding enzyme C-terminal" evidence="6">
    <location>
        <begin position="434"/>
        <end position="509"/>
    </location>
</feature>
<protein>
    <submittedName>
        <fullName evidence="7">Fatty-acyl-CoA synthase</fullName>
    </submittedName>
</protein>
<evidence type="ECO:0000256" key="2">
    <source>
        <dbReference type="ARBA" id="ARBA00022598"/>
    </source>
</evidence>
<evidence type="ECO:0000256" key="1">
    <source>
        <dbReference type="ARBA" id="ARBA00006432"/>
    </source>
</evidence>
<dbReference type="GO" id="GO:0016874">
    <property type="term" value="F:ligase activity"/>
    <property type="evidence" value="ECO:0007669"/>
    <property type="project" value="UniProtKB-KW"/>
</dbReference>
<dbReference type="InterPro" id="IPR000873">
    <property type="entry name" value="AMP-dep_synth/lig_dom"/>
</dbReference>
<evidence type="ECO:0000259" key="5">
    <source>
        <dbReference type="Pfam" id="PF00501"/>
    </source>
</evidence>
<evidence type="ECO:0000256" key="4">
    <source>
        <dbReference type="ARBA" id="ARBA00023098"/>
    </source>
</evidence>
<name>A0A2A9HAM1_TEPT2</name>
<dbReference type="FunFam" id="3.30.300.30:FF:000008">
    <property type="entry name" value="2,3-dihydroxybenzoate-AMP ligase"/>
    <property type="match status" value="1"/>
</dbReference>
<dbReference type="AlphaFoldDB" id="A0A2A9HAM1"/>
<keyword evidence="2" id="KW-0436">Ligase</keyword>
<comment type="caution">
    <text evidence="7">The sequence shown here is derived from an EMBL/GenBank/DDBJ whole genome shotgun (WGS) entry which is preliminary data.</text>
</comment>
<reference evidence="7 8" key="1">
    <citation type="submission" date="2017-09" db="EMBL/GenBank/DDBJ databases">
        <title>Sequencing the genomes of two abundant thermophiles in Great Basin hot springs: Thermocrinis jamiesonii and novel Chloroflexi Thermoflexus hugenholtzii.</title>
        <authorList>
            <person name="Hedlund B."/>
        </authorList>
    </citation>
    <scope>NUCLEOTIDE SEQUENCE [LARGE SCALE GENOMIC DNA]</scope>
    <source>
        <strain evidence="7 8">G233</strain>
    </source>
</reference>
<keyword evidence="4" id="KW-0443">Lipid metabolism</keyword>
<dbReference type="RefSeq" id="WP_098502497.1">
    <property type="nucleotide sequence ID" value="NZ_PDJQ01000001.1"/>
</dbReference>
<evidence type="ECO:0000313" key="8">
    <source>
        <dbReference type="Proteomes" id="UP000223071"/>
    </source>
</evidence>
<dbReference type="EMBL" id="PDJQ01000001">
    <property type="protein sequence ID" value="PFG73007.1"/>
    <property type="molecule type" value="Genomic_DNA"/>
</dbReference>
<sequence length="528" mass="59498">MEVPLLLNDFLRRAAKLYPNKEAIVDGDLRMTYRDYQERCNQLGHALLSLGVRKGDRVCILSPNSHYFLESYYGVTQIGAILVPLNYRLVAADHEYIINHAGVKVVLVDYDYTKVIDDIRPNLKTVEHYIVADPRTPKQTPPGWVDWDGLVGSQPKTATPFVEQDENDVTSINYTSGTTARPKGVMLTHRNVYINAYNFIAHLRVRHEDRELWTLPMFHANGWGGPFAITAMGGTHVVLRAVVGADIFRLIQDEKITFACMAPAVLNTILTFPDRDKYTITTRPRFVVAGAPPPAAFIERLEKELGWEFIQIYGLTETSPILTVSMPDYHNPDGQNYQRRARAGVEAIGVEIQVLDDNGNPVPKDDRTIGEVCARSNVVLKGYWEQPEETAKAIYDGYFHTGDLATWDEFGNINIVDRKKDVIISGGENISSAEVEDALYKHPAVLECAVIGVPSEKWGETPRALVVLRPGMTATEEELIQFCREHLAHFKCPTGVDFVESLPRTATGKLQKFLIRERYWAGKERRVN</sequence>
<evidence type="ECO:0000313" key="7">
    <source>
        <dbReference type="EMBL" id="PFG73007.1"/>
    </source>
</evidence>
<organism evidence="7 8">
    <name type="scientific">Tepidiforma thermophila (strain KCTC 52669 / CGMCC 1.13589 / G233)</name>
    <dbReference type="NCBI Taxonomy" id="2761530"/>
    <lineage>
        <taxon>Bacteria</taxon>
        <taxon>Bacillati</taxon>
        <taxon>Chloroflexota</taxon>
        <taxon>Tepidiformia</taxon>
        <taxon>Tepidiformales</taxon>
        <taxon>Tepidiformaceae</taxon>
        <taxon>Tepidiforma</taxon>
    </lineage>
</organism>
<proteinExistence type="inferred from homology"/>
<dbReference type="PANTHER" id="PTHR43859:SF4">
    <property type="entry name" value="BUTANOATE--COA LIGASE AAE1-RELATED"/>
    <property type="match status" value="1"/>
</dbReference>
<feature type="domain" description="AMP-dependent synthetase/ligase" evidence="5">
    <location>
        <begin position="11"/>
        <end position="384"/>
    </location>
</feature>
<evidence type="ECO:0000259" key="6">
    <source>
        <dbReference type="Pfam" id="PF13193"/>
    </source>
</evidence>
<accession>A0A2A9HAM1</accession>
<dbReference type="PANTHER" id="PTHR43859">
    <property type="entry name" value="ACYL-ACTIVATING ENZYME"/>
    <property type="match status" value="1"/>
</dbReference>
<dbReference type="InterPro" id="IPR042099">
    <property type="entry name" value="ANL_N_sf"/>
</dbReference>
<dbReference type="InterPro" id="IPR045851">
    <property type="entry name" value="AMP-bd_C_sf"/>
</dbReference>
<gene>
    <name evidence="7" type="ORF">A9A59_0200</name>
</gene>
<keyword evidence="3" id="KW-0276">Fatty acid metabolism</keyword>
<comment type="similarity">
    <text evidence="1">Belongs to the ATP-dependent AMP-binding enzyme family.</text>
</comment>
<dbReference type="SUPFAM" id="SSF56801">
    <property type="entry name" value="Acetyl-CoA synthetase-like"/>
    <property type="match status" value="1"/>
</dbReference>
<dbReference type="NCBIfam" id="NF004837">
    <property type="entry name" value="PRK06187.1"/>
    <property type="match status" value="1"/>
</dbReference>
<dbReference type="Gene3D" id="3.30.300.30">
    <property type="match status" value="1"/>
</dbReference>
<dbReference type="Pfam" id="PF13193">
    <property type="entry name" value="AMP-binding_C"/>
    <property type="match status" value="1"/>
</dbReference>